<dbReference type="GO" id="GO:0009063">
    <property type="term" value="P:amino acid catabolic process"/>
    <property type="evidence" value="ECO:0007669"/>
    <property type="project" value="InterPro"/>
</dbReference>
<keyword evidence="2" id="KW-0479">Metal-binding</keyword>
<evidence type="ECO:0000313" key="5">
    <source>
        <dbReference type="EMBL" id="MBB6181643.1"/>
    </source>
</evidence>
<reference evidence="5 6" key="1">
    <citation type="submission" date="2020-08" db="EMBL/GenBank/DDBJ databases">
        <title>Genomic Encyclopedia of Type Strains, Phase IV (KMG-IV): sequencing the most valuable type-strain genomes for metagenomic binning, comparative biology and taxonomic classification.</title>
        <authorList>
            <person name="Goeker M."/>
        </authorList>
    </citation>
    <scope>NUCLEOTIDE SEQUENCE [LARGE SCALE GENOMIC DNA]</scope>
    <source>
        <strain evidence="5 6">DSM 102134</strain>
    </source>
</reference>
<proteinExistence type="predicted"/>
<protein>
    <submittedName>
        <fullName evidence="5">L-rhamnonate dehydratase</fullName>
        <ecNumber evidence="5">4.2.1.90</ecNumber>
    </submittedName>
</protein>
<sequence>MKIKQIRAFAIRSEMVGALYREKTPSGAQPRRDPWTRQARVAGPMSGYSQFKASRSSWRLDGAVGCLVTAEDGTTGFGVSRHGRAVISLINDHFSPLLEGQEALATDRAWDMMMRASSPYGSSGIAAYAISAVDLALWDLKGKVLDRPVYELIGGPVHDSIFCYATGNDTDWHMELGFQATKLACPYGSFDGLAGLTANEELVHRTREMIGPTVELMLDCWLAFDLEYAVRLAERLRPYGLRWIEDCLLPDQLEAHAGLRNRLPWMSLATGEHWYTPSSFLTAASRQLADIFQPDICWAGGLTGSMRINHIAEAAGIEVILHAGMNTPYGQHLTYASANMRWGEFFLGSAPGVPLKDALIFPGMAVPDQGLLIPNAEPGFGLGLTEAVLQDMLI</sequence>
<evidence type="ECO:0000256" key="3">
    <source>
        <dbReference type="ARBA" id="ARBA00022842"/>
    </source>
</evidence>
<dbReference type="InterPro" id="IPR029017">
    <property type="entry name" value="Enolase-like_N"/>
</dbReference>
<dbReference type="EC" id="4.2.1.90" evidence="5"/>
<evidence type="ECO:0000313" key="6">
    <source>
        <dbReference type="Proteomes" id="UP000535501"/>
    </source>
</evidence>
<evidence type="ECO:0000256" key="1">
    <source>
        <dbReference type="ARBA" id="ARBA00001946"/>
    </source>
</evidence>
<gene>
    <name evidence="5" type="ORF">HNQ75_003631</name>
</gene>
<accession>A0A7W9Z077</accession>
<dbReference type="Pfam" id="PF02746">
    <property type="entry name" value="MR_MLE_N"/>
    <property type="match status" value="1"/>
</dbReference>
<keyword evidence="6" id="KW-1185">Reference proteome</keyword>
<dbReference type="SUPFAM" id="SSF51604">
    <property type="entry name" value="Enolase C-terminal domain-like"/>
    <property type="match status" value="1"/>
</dbReference>
<dbReference type="SUPFAM" id="SSF54826">
    <property type="entry name" value="Enolase N-terminal domain-like"/>
    <property type="match status" value="1"/>
</dbReference>
<feature type="domain" description="Mandelate racemase/muconate lactonizing enzyme C-terminal" evidence="4">
    <location>
        <begin position="167"/>
        <end position="266"/>
    </location>
</feature>
<dbReference type="PROSITE" id="PS00908">
    <property type="entry name" value="MR_MLE_1"/>
    <property type="match status" value="1"/>
</dbReference>
<dbReference type="GO" id="GO:0000287">
    <property type="term" value="F:magnesium ion binding"/>
    <property type="evidence" value="ECO:0007669"/>
    <property type="project" value="TreeGrafter"/>
</dbReference>
<keyword evidence="5" id="KW-0456">Lyase</keyword>
<dbReference type="InterPro" id="IPR013342">
    <property type="entry name" value="Mandelate_racemase_C"/>
</dbReference>
<keyword evidence="3" id="KW-0460">Magnesium</keyword>
<dbReference type="Gene3D" id="3.20.20.120">
    <property type="entry name" value="Enolase-like C-terminal domain"/>
    <property type="match status" value="1"/>
</dbReference>
<dbReference type="RefSeq" id="WP_139346293.1">
    <property type="nucleotide sequence ID" value="NZ_JACHEJ010000011.1"/>
</dbReference>
<dbReference type="PANTHER" id="PTHR13794:SF58">
    <property type="entry name" value="MITOCHONDRIAL ENOLASE SUPERFAMILY MEMBER 1"/>
    <property type="match status" value="1"/>
</dbReference>
<evidence type="ECO:0000256" key="2">
    <source>
        <dbReference type="ARBA" id="ARBA00022723"/>
    </source>
</evidence>
<dbReference type="SMART" id="SM00922">
    <property type="entry name" value="MR_MLE"/>
    <property type="match status" value="1"/>
</dbReference>
<dbReference type="InterPro" id="IPR018110">
    <property type="entry name" value="Mandel_Rmase/mucon_lact_enz_CS"/>
</dbReference>
<comment type="cofactor">
    <cofactor evidence="1">
        <name>Mg(2+)</name>
        <dbReference type="ChEBI" id="CHEBI:18420"/>
    </cofactor>
</comment>
<dbReference type="SFLD" id="SFLDS00001">
    <property type="entry name" value="Enolase"/>
    <property type="match status" value="1"/>
</dbReference>
<dbReference type="AlphaFoldDB" id="A0A7W9Z077"/>
<dbReference type="InterPro" id="IPR029065">
    <property type="entry name" value="Enolase_C-like"/>
</dbReference>
<dbReference type="InterPro" id="IPR013341">
    <property type="entry name" value="Mandelate_racemase_N_dom"/>
</dbReference>
<dbReference type="Gene3D" id="3.30.390.10">
    <property type="entry name" value="Enolase-like, N-terminal domain"/>
    <property type="match status" value="1"/>
</dbReference>
<dbReference type="SFLD" id="SFLDG00179">
    <property type="entry name" value="mandelate_racemase"/>
    <property type="match status" value="1"/>
</dbReference>
<evidence type="ECO:0000259" key="4">
    <source>
        <dbReference type="SMART" id="SM00922"/>
    </source>
</evidence>
<comment type="caution">
    <text evidence="5">The sequence shown here is derived from an EMBL/GenBank/DDBJ whole genome shotgun (WGS) entry which is preliminary data.</text>
</comment>
<dbReference type="Pfam" id="PF13378">
    <property type="entry name" value="MR_MLE_C"/>
    <property type="match status" value="1"/>
</dbReference>
<dbReference type="PANTHER" id="PTHR13794">
    <property type="entry name" value="ENOLASE SUPERFAMILY, MANDELATE RACEMASE"/>
    <property type="match status" value="1"/>
</dbReference>
<dbReference type="InterPro" id="IPR046945">
    <property type="entry name" value="RHMD-like"/>
</dbReference>
<dbReference type="GO" id="GO:0050032">
    <property type="term" value="F:L-rhamnonate dehydratase activity"/>
    <property type="evidence" value="ECO:0007669"/>
    <property type="project" value="UniProtKB-EC"/>
</dbReference>
<name>A0A7W9Z077_9HYPH</name>
<dbReference type="InterPro" id="IPR036849">
    <property type="entry name" value="Enolase-like_C_sf"/>
</dbReference>
<dbReference type="Proteomes" id="UP000535501">
    <property type="component" value="Unassembled WGS sequence"/>
</dbReference>
<dbReference type="EMBL" id="JACHEJ010000011">
    <property type="protein sequence ID" value="MBB6181643.1"/>
    <property type="molecule type" value="Genomic_DNA"/>
</dbReference>
<organism evidence="5 6">
    <name type="scientific">Pseudorhizobium flavum</name>
    <dbReference type="NCBI Taxonomy" id="1335061"/>
    <lineage>
        <taxon>Bacteria</taxon>
        <taxon>Pseudomonadati</taxon>
        <taxon>Pseudomonadota</taxon>
        <taxon>Alphaproteobacteria</taxon>
        <taxon>Hyphomicrobiales</taxon>
        <taxon>Rhizobiaceae</taxon>
        <taxon>Rhizobium/Agrobacterium group</taxon>
        <taxon>Pseudorhizobium</taxon>
    </lineage>
</organism>
<dbReference type="GO" id="GO:0016052">
    <property type="term" value="P:carbohydrate catabolic process"/>
    <property type="evidence" value="ECO:0007669"/>
    <property type="project" value="TreeGrafter"/>
</dbReference>